<reference evidence="1 2" key="2">
    <citation type="submission" date="2020-03" db="EMBL/GenBank/DDBJ databases">
        <authorList>
            <person name="Ichikawa N."/>
            <person name="Kimura A."/>
            <person name="Kitahashi Y."/>
            <person name="Uohara A."/>
        </authorList>
    </citation>
    <scope>NUCLEOTIDE SEQUENCE [LARGE SCALE GENOMIC DNA]</scope>
    <source>
        <strain evidence="1 2">NBRC 107702</strain>
    </source>
</reference>
<dbReference type="AlphaFoldDB" id="A0A6F8XS06"/>
<dbReference type="Proteomes" id="UP000502508">
    <property type="component" value="Chromosome"/>
</dbReference>
<reference evidence="1 2" key="1">
    <citation type="submission" date="2020-03" db="EMBL/GenBank/DDBJ databases">
        <title>Whole genome shotgun sequence of Phytohabitans flavus NBRC 107702.</title>
        <authorList>
            <person name="Komaki H."/>
            <person name="Tamura T."/>
        </authorList>
    </citation>
    <scope>NUCLEOTIDE SEQUENCE [LARGE SCALE GENOMIC DNA]</scope>
    <source>
        <strain evidence="1 2">NBRC 107702</strain>
    </source>
</reference>
<dbReference type="RefSeq" id="WP_173036587.1">
    <property type="nucleotide sequence ID" value="NZ_AP022870.1"/>
</dbReference>
<evidence type="ECO:0000313" key="1">
    <source>
        <dbReference type="EMBL" id="BCB76577.1"/>
    </source>
</evidence>
<dbReference type="KEGG" id="pfla:Pflav_029870"/>
<name>A0A6F8XS06_9ACTN</name>
<organism evidence="1 2">
    <name type="scientific">Phytohabitans flavus</name>
    <dbReference type="NCBI Taxonomy" id="1076124"/>
    <lineage>
        <taxon>Bacteria</taxon>
        <taxon>Bacillati</taxon>
        <taxon>Actinomycetota</taxon>
        <taxon>Actinomycetes</taxon>
        <taxon>Micromonosporales</taxon>
        <taxon>Micromonosporaceae</taxon>
    </lineage>
</organism>
<gene>
    <name evidence="1" type="ORF">Pflav_029870</name>
</gene>
<keyword evidence="2" id="KW-1185">Reference proteome</keyword>
<protein>
    <submittedName>
        <fullName evidence="1">Uncharacterized protein</fullName>
    </submittedName>
</protein>
<evidence type="ECO:0000313" key="2">
    <source>
        <dbReference type="Proteomes" id="UP000502508"/>
    </source>
</evidence>
<sequence>MVGASEGLDLTRLGETSEEEVNANLVKVWSWRGPLYEMYANSLMLDYAPDFAKLHRWGSDFFGRPSHANVILLSSQNIHSYMMLGWETGILNEFITLRRNGMSKEKLMELVMFSQLYAGMRGLGHVFRAVGEQLPAYGPPVEPLAPFPDGWTADPEAFKAGLDLSTRDMTAADRKALTEWYEKTIGYLPDSILFGLKYHPEFVKVNRAKWEVALKTLPKQIAPYLMLRHHTITGSREGLREAALLGKAWGISREQVIKGITGSAMYFTGFEGLYTAFAAVDDLLESWE</sequence>
<accession>A0A6F8XS06</accession>
<proteinExistence type="predicted"/>
<dbReference type="EMBL" id="AP022870">
    <property type="protein sequence ID" value="BCB76577.1"/>
    <property type="molecule type" value="Genomic_DNA"/>
</dbReference>